<dbReference type="AlphaFoldDB" id="A0AA40DS59"/>
<dbReference type="EMBL" id="JAUIRO010000006">
    <property type="protein sequence ID" value="KAK0709983.1"/>
    <property type="molecule type" value="Genomic_DNA"/>
</dbReference>
<name>A0AA40DS59_9PEZI</name>
<proteinExistence type="predicted"/>
<dbReference type="GeneID" id="85330428"/>
<evidence type="ECO:0000256" key="1">
    <source>
        <dbReference type="SAM" id="MobiDB-lite"/>
    </source>
</evidence>
<protein>
    <submittedName>
        <fullName evidence="2">Uncharacterized protein</fullName>
    </submittedName>
</protein>
<feature type="compositionally biased region" description="Basic residues" evidence="1">
    <location>
        <begin position="246"/>
        <end position="269"/>
    </location>
</feature>
<keyword evidence="3" id="KW-1185">Reference proteome</keyword>
<feature type="region of interest" description="Disordered" evidence="1">
    <location>
        <begin position="1"/>
        <end position="23"/>
    </location>
</feature>
<dbReference type="RefSeq" id="XP_060293287.1">
    <property type="nucleotide sequence ID" value="XM_060447158.1"/>
</dbReference>
<reference evidence="2" key="1">
    <citation type="submission" date="2023-06" db="EMBL/GenBank/DDBJ databases">
        <title>Genome-scale phylogeny and comparative genomics of the fungal order Sordariales.</title>
        <authorList>
            <consortium name="Lawrence Berkeley National Laboratory"/>
            <person name="Hensen N."/>
            <person name="Bonometti L."/>
            <person name="Westerberg I."/>
            <person name="Brannstrom I.O."/>
            <person name="Guillou S."/>
            <person name="Cros-Aarteil S."/>
            <person name="Calhoun S."/>
            <person name="Haridas S."/>
            <person name="Kuo A."/>
            <person name="Mondo S."/>
            <person name="Pangilinan J."/>
            <person name="Riley R."/>
            <person name="LaButti K."/>
            <person name="Andreopoulos B."/>
            <person name="Lipzen A."/>
            <person name="Chen C."/>
            <person name="Yanf M."/>
            <person name="Daum C."/>
            <person name="Ng V."/>
            <person name="Clum A."/>
            <person name="Steindorff A."/>
            <person name="Ohm R."/>
            <person name="Martin F."/>
            <person name="Silar P."/>
            <person name="Natvig D."/>
            <person name="Lalanne C."/>
            <person name="Gautier V."/>
            <person name="Ament-velasquez S.L."/>
            <person name="Kruys A."/>
            <person name="Hutchinson M.I."/>
            <person name="Powell A.J."/>
            <person name="Barry K."/>
            <person name="Miller A.N."/>
            <person name="Grigoriev I.V."/>
            <person name="Debuchy R."/>
            <person name="Gladieux P."/>
            <person name="Thoren M.H."/>
            <person name="Johannesson H."/>
        </authorList>
    </citation>
    <scope>NUCLEOTIDE SEQUENCE</scope>
    <source>
        <strain evidence="2">SMH2392-1A</strain>
    </source>
</reference>
<comment type="caution">
    <text evidence="2">The sequence shown here is derived from an EMBL/GenBank/DDBJ whole genome shotgun (WGS) entry which is preliminary data.</text>
</comment>
<dbReference type="Proteomes" id="UP001172101">
    <property type="component" value="Unassembled WGS sequence"/>
</dbReference>
<evidence type="ECO:0000313" key="3">
    <source>
        <dbReference type="Proteomes" id="UP001172101"/>
    </source>
</evidence>
<feature type="compositionally biased region" description="Acidic residues" evidence="1">
    <location>
        <begin position="221"/>
        <end position="237"/>
    </location>
</feature>
<organism evidence="2 3">
    <name type="scientific">Lasiosphaeria miniovina</name>
    <dbReference type="NCBI Taxonomy" id="1954250"/>
    <lineage>
        <taxon>Eukaryota</taxon>
        <taxon>Fungi</taxon>
        <taxon>Dikarya</taxon>
        <taxon>Ascomycota</taxon>
        <taxon>Pezizomycotina</taxon>
        <taxon>Sordariomycetes</taxon>
        <taxon>Sordariomycetidae</taxon>
        <taxon>Sordariales</taxon>
        <taxon>Lasiosphaeriaceae</taxon>
        <taxon>Lasiosphaeria</taxon>
    </lineage>
</organism>
<sequence length="333" mass="38020">MNAGVRTTSPNESNNGSVKSEGLSGRSGLIEVLEAVDRHVTYRYDVYKEATAKSSSSVPKAYLLKKWLGPCLMQLTRWALDLLVEQHRKITFPTATTPGRPLPPCTGRFGSQYGLPCAHTMLERYNDDHEDSVLVDPLDCDRTWHLKKHRDAEDKYPRIEKPDKAMPKGHPVNQGGPFENEAILPEPPAPKTKTAARSGTIRRDARRYYSQFEVAGPSLEERDEQDEQDEEDMEIESDCIVVGAGTKRKATTQQRKKGKKRKTTKKTSKPVKDKASRPGRAKTHLYDIKVKEWWDRRAQRRSSWEVSNTDEDVFFDSLDEDDPFPRKEDFIDN</sequence>
<evidence type="ECO:0000313" key="2">
    <source>
        <dbReference type="EMBL" id="KAK0709983.1"/>
    </source>
</evidence>
<feature type="compositionally biased region" description="Polar residues" evidence="1">
    <location>
        <begin position="1"/>
        <end position="18"/>
    </location>
</feature>
<gene>
    <name evidence="2" type="ORF">B0T26DRAFT_805560</name>
</gene>
<feature type="region of interest" description="Disordered" evidence="1">
    <location>
        <begin position="180"/>
        <end position="282"/>
    </location>
</feature>
<accession>A0AA40DS59</accession>